<evidence type="ECO:0000313" key="2">
    <source>
        <dbReference type="EMBL" id="UYW00102.1"/>
    </source>
</evidence>
<feature type="transmembrane region" description="Helical" evidence="1">
    <location>
        <begin position="75"/>
        <end position="92"/>
    </location>
</feature>
<keyword evidence="3" id="KW-1185">Reference proteome</keyword>
<sequence>MKVLAVVPTLMLILLGSLTFKRINAPATGYQHALKGKGRNVALSGIFLTLAYLLLVPPVYYAVDSILPITNATDLLSKYCALVAVAFLGGHLSQAYGSIFARRWTVGMPGAVMLGLTATGLLLTVLATDGPAPSPQLLDYATQPSVRLNTWLVLIYVAYVVAPLIRPAYLDSRRNPLAIGKVASGMIAGGFTLSLLRAGSYPAEWYGAKDLAYVYMLISYASTALVVIGLALFAYARRQKKPERELGSALSID</sequence>
<proteinExistence type="predicted"/>
<feature type="transmembrane region" description="Helical" evidence="1">
    <location>
        <begin position="6"/>
        <end position="23"/>
    </location>
</feature>
<dbReference type="Proteomes" id="UP001163293">
    <property type="component" value="Plasmid unnamed3"/>
</dbReference>
<evidence type="ECO:0000256" key="1">
    <source>
        <dbReference type="SAM" id="Phobius"/>
    </source>
</evidence>
<feature type="transmembrane region" description="Helical" evidence="1">
    <location>
        <begin position="43"/>
        <end position="63"/>
    </location>
</feature>
<geneLocation type="plasmid" evidence="2 3">
    <name>unnamed3</name>
</geneLocation>
<dbReference type="EMBL" id="CP101188">
    <property type="protein sequence ID" value="UYW00102.1"/>
    <property type="molecule type" value="Genomic_DNA"/>
</dbReference>
<feature type="transmembrane region" description="Helical" evidence="1">
    <location>
        <begin position="177"/>
        <end position="200"/>
    </location>
</feature>
<feature type="transmembrane region" description="Helical" evidence="1">
    <location>
        <begin position="104"/>
        <end position="128"/>
    </location>
</feature>
<dbReference type="AlphaFoldDB" id="A0AAX3EPN9"/>
<keyword evidence="2" id="KW-0614">Plasmid</keyword>
<accession>A0AAX3EPN9</accession>
<keyword evidence="1" id="KW-0472">Membrane</keyword>
<feature type="transmembrane region" description="Helical" evidence="1">
    <location>
        <begin position="148"/>
        <end position="165"/>
    </location>
</feature>
<keyword evidence="1" id="KW-1133">Transmembrane helix</keyword>
<protein>
    <submittedName>
        <fullName evidence="2">Uncharacterized protein</fullName>
    </submittedName>
</protein>
<gene>
    <name evidence="2" type="ORF">NL394_23115</name>
</gene>
<feature type="transmembrane region" description="Helical" evidence="1">
    <location>
        <begin position="212"/>
        <end position="236"/>
    </location>
</feature>
<evidence type="ECO:0000313" key="3">
    <source>
        <dbReference type="Proteomes" id="UP001163293"/>
    </source>
</evidence>
<name>A0AAX3EPN9_PAEUR</name>
<organism evidence="2 3">
    <name type="scientific">Paenarthrobacter ureafaciens</name>
    <dbReference type="NCBI Taxonomy" id="37931"/>
    <lineage>
        <taxon>Bacteria</taxon>
        <taxon>Bacillati</taxon>
        <taxon>Actinomycetota</taxon>
        <taxon>Actinomycetes</taxon>
        <taxon>Micrococcales</taxon>
        <taxon>Micrococcaceae</taxon>
        <taxon>Paenarthrobacter</taxon>
    </lineage>
</organism>
<reference evidence="2" key="1">
    <citation type="submission" date="2022-07" db="EMBL/GenBank/DDBJ databases">
        <authorList>
            <person name="Wu T."/>
        </authorList>
    </citation>
    <scope>NUCLEOTIDE SEQUENCE</scope>
    <source>
        <strain evidence="2">SD-1</strain>
        <plasmid evidence="2">unnamed3</plasmid>
    </source>
</reference>
<dbReference type="RefSeq" id="WP_069695474.1">
    <property type="nucleotide sequence ID" value="NZ_CP101182.1"/>
</dbReference>
<keyword evidence="1" id="KW-0812">Transmembrane</keyword>